<reference evidence="2 3" key="1">
    <citation type="journal article" date="2023" name="Arcadia Sci">
        <title>De novo assembly of a long-read Amblyomma americanum tick genome.</title>
        <authorList>
            <person name="Chou S."/>
            <person name="Poskanzer K.E."/>
            <person name="Rollins M."/>
            <person name="Thuy-Boun P.S."/>
        </authorList>
    </citation>
    <scope>NUCLEOTIDE SEQUENCE [LARGE SCALE GENOMIC DNA]</scope>
    <source>
        <strain evidence="2">F_SG_1</strain>
        <tissue evidence="2">Salivary glands</tissue>
    </source>
</reference>
<feature type="region of interest" description="Disordered" evidence="1">
    <location>
        <begin position="1"/>
        <end position="24"/>
    </location>
</feature>
<comment type="caution">
    <text evidence="2">The sequence shown here is derived from an EMBL/GenBank/DDBJ whole genome shotgun (WGS) entry which is preliminary data.</text>
</comment>
<feature type="compositionally biased region" description="Basic and acidic residues" evidence="1">
    <location>
        <begin position="1"/>
        <end position="12"/>
    </location>
</feature>
<dbReference type="Proteomes" id="UP001321473">
    <property type="component" value="Unassembled WGS sequence"/>
</dbReference>
<evidence type="ECO:0000256" key="1">
    <source>
        <dbReference type="SAM" id="MobiDB-lite"/>
    </source>
</evidence>
<name>A0AAQ4F691_AMBAM</name>
<protein>
    <submittedName>
        <fullName evidence="2">Uncharacterized protein</fullName>
    </submittedName>
</protein>
<proteinExistence type="predicted"/>
<organism evidence="2 3">
    <name type="scientific">Amblyomma americanum</name>
    <name type="common">Lone star tick</name>
    <dbReference type="NCBI Taxonomy" id="6943"/>
    <lineage>
        <taxon>Eukaryota</taxon>
        <taxon>Metazoa</taxon>
        <taxon>Ecdysozoa</taxon>
        <taxon>Arthropoda</taxon>
        <taxon>Chelicerata</taxon>
        <taxon>Arachnida</taxon>
        <taxon>Acari</taxon>
        <taxon>Parasitiformes</taxon>
        <taxon>Ixodida</taxon>
        <taxon>Ixodoidea</taxon>
        <taxon>Ixodidae</taxon>
        <taxon>Amblyomminae</taxon>
        <taxon>Amblyomma</taxon>
    </lineage>
</organism>
<keyword evidence="3" id="KW-1185">Reference proteome</keyword>
<gene>
    <name evidence="2" type="ORF">V5799_016266</name>
</gene>
<accession>A0AAQ4F691</accession>
<sequence length="87" mass="10304">MTPEKATEDRSLSDGPAEPDLPEALVRRLEDRIIDRTRDLDDHLRHMHIELSLMQRTFMGEMQTMLQEVFDEVLELRTVIDEMRKPI</sequence>
<evidence type="ECO:0000313" key="3">
    <source>
        <dbReference type="Proteomes" id="UP001321473"/>
    </source>
</evidence>
<dbReference type="EMBL" id="JARKHS020006712">
    <property type="protein sequence ID" value="KAK8782393.1"/>
    <property type="molecule type" value="Genomic_DNA"/>
</dbReference>
<dbReference type="AlphaFoldDB" id="A0AAQ4F691"/>
<evidence type="ECO:0000313" key="2">
    <source>
        <dbReference type="EMBL" id="KAK8782393.1"/>
    </source>
</evidence>